<sequence length="215" mass="23300">MATFSGIAFFIVNLFLAFILCFFGYRYVRKLIMAYGFLFGFLAAFLLLAPVAGLSTVLALVFSILIGVGVCLLVYFLYHVGIFLMGASFGALIGWAILVLFGGSVTTTFGIIFICVFAVALGSLTIVYRRAFLIFSTSFNGASSLALYGGYFFLHLSSIFSAQAGTASQTLRSLSRAVTAFQQTHAHWLLLATLVLAILGILIQFTKTAPRKKSK</sequence>
<evidence type="ECO:0000256" key="2">
    <source>
        <dbReference type="ARBA" id="ARBA00022692"/>
    </source>
</evidence>
<feature type="transmembrane region" description="Helical" evidence="5">
    <location>
        <begin position="6"/>
        <end position="25"/>
    </location>
</feature>
<evidence type="ECO:0000259" key="6">
    <source>
        <dbReference type="Pfam" id="PF13886"/>
    </source>
</evidence>
<feature type="transmembrane region" description="Helical" evidence="5">
    <location>
        <begin position="32"/>
        <end position="51"/>
    </location>
</feature>
<feature type="domain" description="TM7S3/TM198-like" evidence="6">
    <location>
        <begin position="12"/>
        <end position="205"/>
    </location>
</feature>
<proteinExistence type="predicted"/>
<dbReference type="PANTHER" id="PTHR31247">
    <property type="entry name" value="TRANSMEMBRANE PROTEIN 198 FAMILY MEMBER"/>
    <property type="match status" value="1"/>
</dbReference>
<keyword evidence="2 5" id="KW-0812">Transmembrane</keyword>
<dbReference type="AlphaFoldDB" id="A0A926HWL7"/>
<reference evidence="7" key="1">
    <citation type="submission" date="2020-08" db="EMBL/GenBank/DDBJ databases">
        <title>Genome public.</title>
        <authorList>
            <person name="Liu C."/>
            <person name="Sun Q."/>
        </authorList>
    </citation>
    <scope>NUCLEOTIDE SEQUENCE</scope>
    <source>
        <strain evidence="7">NSJ-63</strain>
    </source>
</reference>
<evidence type="ECO:0000256" key="4">
    <source>
        <dbReference type="ARBA" id="ARBA00023136"/>
    </source>
</evidence>
<evidence type="ECO:0000256" key="1">
    <source>
        <dbReference type="ARBA" id="ARBA00004141"/>
    </source>
</evidence>
<accession>A0A926HWL7</accession>
<evidence type="ECO:0000313" key="8">
    <source>
        <dbReference type="Proteomes" id="UP000617951"/>
    </source>
</evidence>
<feature type="transmembrane region" description="Helical" evidence="5">
    <location>
        <begin position="185"/>
        <end position="205"/>
    </location>
</feature>
<evidence type="ECO:0000313" key="7">
    <source>
        <dbReference type="EMBL" id="MBC8537816.1"/>
    </source>
</evidence>
<organism evidence="7 8">
    <name type="scientific">Guopingia tenuis</name>
    <dbReference type="NCBI Taxonomy" id="2763656"/>
    <lineage>
        <taxon>Bacteria</taxon>
        <taxon>Bacillati</taxon>
        <taxon>Bacillota</taxon>
        <taxon>Clostridia</taxon>
        <taxon>Christensenellales</taxon>
        <taxon>Christensenellaceae</taxon>
        <taxon>Guopingia</taxon>
    </lineage>
</organism>
<gene>
    <name evidence="7" type="ORF">H8693_02565</name>
</gene>
<dbReference type="InterPro" id="IPR025256">
    <property type="entry name" value="TM7S3/TM198-like_dom"/>
</dbReference>
<dbReference type="Proteomes" id="UP000617951">
    <property type="component" value="Unassembled WGS sequence"/>
</dbReference>
<feature type="transmembrane region" description="Helical" evidence="5">
    <location>
        <begin position="83"/>
        <end position="103"/>
    </location>
</feature>
<evidence type="ECO:0000256" key="5">
    <source>
        <dbReference type="SAM" id="Phobius"/>
    </source>
</evidence>
<name>A0A926HWL7_9FIRM</name>
<feature type="transmembrane region" description="Helical" evidence="5">
    <location>
        <begin position="57"/>
        <end position="78"/>
    </location>
</feature>
<dbReference type="GO" id="GO:0005886">
    <property type="term" value="C:plasma membrane"/>
    <property type="evidence" value="ECO:0007669"/>
    <property type="project" value="TreeGrafter"/>
</dbReference>
<dbReference type="Pfam" id="PF13886">
    <property type="entry name" value="TM7S3_TM198"/>
    <property type="match status" value="1"/>
</dbReference>
<comment type="subcellular location">
    <subcellularLocation>
        <location evidence="1">Membrane</location>
        <topology evidence="1">Multi-pass membrane protein</topology>
    </subcellularLocation>
</comment>
<dbReference type="EMBL" id="JACRSS010000001">
    <property type="protein sequence ID" value="MBC8537816.1"/>
    <property type="molecule type" value="Genomic_DNA"/>
</dbReference>
<comment type="caution">
    <text evidence="7">The sequence shown here is derived from an EMBL/GenBank/DDBJ whole genome shotgun (WGS) entry which is preliminary data.</text>
</comment>
<feature type="transmembrane region" description="Helical" evidence="5">
    <location>
        <begin position="109"/>
        <end position="133"/>
    </location>
</feature>
<dbReference type="PANTHER" id="PTHR31247:SF5">
    <property type="entry name" value="DUF4203 DOMAIN-CONTAINING PROTEIN"/>
    <property type="match status" value="1"/>
</dbReference>
<dbReference type="InterPro" id="IPR040236">
    <property type="entry name" value="TMEM198"/>
</dbReference>
<evidence type="ECO:0000256" key="3">
    <source>
        <dbReference type="ARBA" id="ARBA00022989"/>
    </source>
</evidence>
<protein>
    <submittedName>
        <fullName evidence="7">DUF4203 domain-containing protein</fullName>
    </submittedName>
</protein>
<keyword evidence="8" id="KW-1185">Reference proteome</keyword>
<keyword evidence="4 5" id="KW-0472">Membrane</keyword>
<keyword evidence="3 5" id="KW-1133">Transmembrane helix</keyword>
<dbReference type="RefSeq" id="WP_249279661.1">
    <property type="nucleotide sequence ID" value="NZ_JACRSS010000001.1"/>
</dbReference>